<organism evidence="2 3">
    <name type="scientific">Serratia rhizosphaerae</name>
    <dbReference type="NCBI Taxonomy" id="2597702"/>
    <lineage>
        <taxon>Bacteria</taxon>
        <taxon>Pseudomonadati</taxon>
        <taxon>Pseudomonadota</taxon>
        <taxon>Gammaproteobacteria</taxon>
        <taxon>Enterobacterales</taxon>
        <taxon>Yersiniaceae</taxon>
        <taxon>Serratia</taxon>
    </lineage>
</organism>
<gene>
    <name evidence="2" type="ORF">FO014_09465</name>
</gene>
<reference evidence="2 3" key="1">
    <citation type="submission" date="2019-07" db="EMBL/GenBank/DDBJ databases">
        <title>Serratia dokdonensis sp. nov., an elicitor of systemic resistance in Nicotiana Tabacum.</title>
        <authorList>
            <person name="Son J.-S."/>
            <person name="Hwang Y.-J."/>
            <person name="Lee S.-Y."/>
            <person name="Ghim S.-Y."/>
        </authorList>
    </citation>
    <scope>NUCLEOTIDE SEQUENCE [LARGE SCALE GENOMIC DNA]</scope>
    <source>
        <strain evidence="2 3">KUDC3025</strain>
    </source>
</reference>
<protein>
    <submittedName>
        <fullName evidence="2">Uncharacterized protein</fullName>
    </submittedName>
</protein>
<keyword evidence="3" id="KW-1185">Reference proteome</keyword>
<proteinExistence type="predicted"/>
<evidence type="ECO:0000313" key="3">
    <source>
        <dbReference type="Proteomes" id="UP000430368"/>
    </source>
</evidence>
<evidence type="ECO:0000313" key="2">
    <source>
        <dbReference type="EMBL" id="QHA89887.1"/>
    </source>
</evidence>
<dbReference type="EMBL" id="CP041764">
    <property type="protein sequence ID" value="QHA89887.1"/>
    <property type="molecule type" value="Genomic_DNA"/>
</dbReference>
<evidence type="ECO:0000256" key="1">
    <source>
        <dbReference type="ARBA" id="ARBA00022656"/>
    </source>
</evidence>
<sequence length="125" mass="13311">MSKSEWFVLQGCLHSQLQAGKDVSLEAARDVNLVSAKNNEFLTGKNSSKRAASASALSLLRHQKTTGGTVCRLNVAARCKACRSPCSLSVFPPEKVRSASILPTFSPSTANSCSAWVPICVLEVT</sequence>
<dbReference type="Pfam" id="PF13332">
    <property type="entry name" value="Fil_haemagg_2"/>
    <property type="match status" value="1"/>
</dbReference>
<dbReference type="InterPro" id="IPR025157">
    <property type="entry name" value="Hemagglutinin_rpt"/>
</dbReference>
<name>A0ABX6GUD7_9GAMM</name>
<accession>A0ABX6GUD7</accession>
<keyword evidence="1" id="KW-0800">Toxin</keyword>
<dbReference type="Proteomes" id="UP000430368">
    <property type="component" value="Chromosome"/>
</dbReference>